<dbReference type="EMBL" id="FOKG01000032">
    <property type="protein sequence ID" value="SFB62932.1"/>
    <property type="molecule type" value="Genomic_DNA"/>
</dbReference>
<name>A0A1I1CLL0_9PSEU</name>
<feature type="compositionally biased region" description="Basic and acidic residues" evidence="8">
    <location>
        <begin position="435"/>
        <end position="456"/>
    </location>
</feature>
<sequence>MGQETEPRFTLGAAAQEDERALGGPDRDGVLAGRYELGDVLGSGGTATVYQAWDRSVERSVAVKLFHPSARRADQHRQAEELRILGALHHPDLIALYDTGVHEGRPFLVMQLVSGPTLAGRILCGPLSPDETADIGVRLSRALAYVHEQGVTHRDVKPANVLLGPAGPKLGDFGIAHTFDGTRVTSTGVVVGTAAYLAPEQVRGDHVGPAADVFALGLVLLECLTGNREYPGPLAESAVARLHRSPVIPDRLSRRFGSLLRRMTALDPELRPSADEVAERLAATHSSGSLVVSARTARIAAATGRLRGTLLPVGAPVAAVSAIALGLMFLNGPDGGTVVDEGTEASPNEATGAPLPGPPPSTAWDVTSPSRAGESSPVTGEPAADESVGSVSSDGRQQPQDPRGRETAPDPQTPAEPEPAEAEGRPGSLPGNASDEARENRGKPENPGKGNKSEED</sequence>
<evidence type="ECO:0000256" key="8">
    <source>
        <dbReference type="SAM" id="MobiDB-lite"/>
    </source>
</evidence>
<keyword evidence="3" id="KW-0808">Transferase</keyword>
<dbReference type="InterPro" id="IPR008271">
    <property type="entry name" value="Ser/Thr_kinase_AS"/>
</dbReference>
<dbReference type="InterPro" id="IPR050660">
    <property type="entry name" value="NEK_Ser/Thr_kinase"/>
</dbReference>
<evidence type="ECO:0000256" key="3">
    <source>
        <dbReference type="ARBA" id="ARBA00022679"/>
    </source>
</evidence>
<feature type="region of interest" description="Disordered" evidence="8">
    <location>
        <begin position="338"/>
        <end position="456"/>
    </location>
</feature>
<keyword evidence="4 7" id="KW-0547">Nucleotide-binding</keyword>
<dbReference type="OrthoDB" id="9762169at2"/>
<dbReference type="CDD" id="cd14014">
    <property type="entry name" value="STKc_PknB_like"/>
    <property type="match status" value="1"/>
</dbReference>
<dbReference type="SUPFAM" id="SSF56112">
    <property type="entry name" value="Protein kinase-like (PK-like)"/>
    <property type="match status" value="1"/>
</dbReference>
<dbReference type="Gene3D" id="1.10.510.10">
    <property type="entry name" value="Transferase(Phosphotransferase) domain 1"/>
    <property type="match status" value="1"/>
</dbReference>
<proteinExistence type="inferred from homology"/>
<dbReference type="PROSITE" id="PS00107">
    <property type="entry name" value="PROTEIN_KINASE_ATP"/>
    <property type="match status" value="1"/>
</dbReference>
<dbReference type="STRING" id="490629.SAMN05216266_13217"/>
<comment type="similarity">
    <text evidence="1">Belongs to the protein kinase superfamily. NEK Ser/Thr protein kinase family. NIMA subfamily.</text>
</comment>
<evidence type="ECO:0000313" key="11">
    <source>
        <dbReference type="Proteomes" id="UP000243799"/>
    </source>
</evidence>
<dbReference type="PROSITE" id="PS00108">
    <property type="entry name" value="PROTEIN_KINASE_ST"/>
    <property type="match status" value="1"/>
</dbReference>
<evidence type="ECO:0000256" key="1">
    <source>
        <dbReference type="ARBA" id="ARBA00010886"/>
    </source>
</evidence>
<evidence type="ECO:0000256" key="7">
    <source>
        <dbReference type="PROSITE-ProRule" id="PRU10141"/>
    </source>
</evidence>
<feature type="compositionally biased region" description="Polar residues" evidence="8">
    <location>
        <begin position="389"/>
        <end position="400"/>
    </location>
</feature>
<organism evidence="10 11">
    <name type="scientific">Amycolatopsis marina</name>
    <dbReference type="NCBI Taxonomy" id="490629"/>
    <lineage>
        <taxon>Bacteria</taxon>
        <taxon>Bacillati</taxon>
        <taxon>Actinomycetota</taxon>
        <taxon>Actinomycetes</taxon>
        <taxon>Pseudonocardiales</taxon>
        <taxon>Pseudonocardiaceae</taxon>
        <taxon>Amycolatopsis</taxon>
    </lineage>
</organism>
<evidence type="ECO:0000256" key="6">
    <source>
        <dbReference type="ARBA" id="ARBA00022840"/>
    </source>
</evidence>
<dbReference type="InterPro" id="IPR011009">
    <property type="entry name" value="Kinase-like_dom_sf"/>
</dbReference>
<keyword evidence="10" id="KW-0723">Serine/threonine-protein kinase</keyword>
<dbReference type="PROSITE" id="PS50011">
    <property type="entry name" value="PROTEIN_KINASE_DOM"/>
    <property type="match status" value="1"/>
</dbReference>
<dbReference type="InterPro" id="IPR000719">
    <property type="entry name" value="Prot_kinase_dom"/>
</dbReference>
<evidence type="ECO:0000256" key="2">
    <source>
        <dbReference type="ARBA" id="ARBA00012513"/>
    </source>
</evidence>
<reference evidence="11" key="1">
    <citation type="submission" date="2016-10" db="EMBL/GenBank/DDBJ databases">
        <authorList>
            <person name="Varghese N."/>
            <person name="Submissions S."/>
        </authorList>
    </citation>
    <scope>NUCLEOTIDE SEQUENCE [LARGE SCALE GENOMIC DNA]</scope>
    <source>
        <strain evidence="11">CGMCC 4.3568</strain>
    </source>
</reference>
<dbReference type="InterPro" id="IPR017441">
    <property type="entry name" value="Protein_kinase_ATP_BS"/>
</dbReference>
<dbReference type="GO" id="GO:0005524">
    <property type="term" value="F:ATP binding"/>
    <property type="evidence" value="ECO:0007669"/>
    <property type="project" value="UniProtKB-UniRule"/>
</dbReference>
<evidence type="ECO:0000256" key="5">
    <source>
        <dbReference type="ARBA" id="ARBA00022777"/>
    </source>
</evidence>
<gene>
    <name evidence="10" type="ORF">SAMN05216266_13217</name>
</gene>
<dbReference type="AlphaFoldDB" id="A0A1I1CLL0"/>
<accession>A0A1I1CLL0</accession>
<evidence type="ECO:0000256" key="4">
    <source>
        <dbReference type="ARBA" id="ARBA00022741"/>
    </source>
</evidence>
<evidence type="ECO:0000259" key="9">
    <source>
        <dbReference type="PROSITE" id="PS50011"/>
    </source>
</evidence>
<keyword evidence="6 7" id="KW-0067">ATP-binding</keyword>
<dbReference type="Pfam" id="PF00069">
    <property type="entry name" value="Pkinase"/>
    <property type="match status" value="1"/>
</dbReference>
<dbReference type="EC" id="2.7.11.1" evidence="2"/>
<feature type="domain" description="Protein kinase" evidence="9">
    <location>
        <begin position="35"/>
        <end position="288"/>
    </location>
</feature>
<protein>
    <recommendedName>
        <fullName evidence="2">non-specific serine/threonine protein kinase</fullName>
        <ecNumber evidence="2">2.7.11.1</ecNumber>
    </recommendedName>
</protein>
<feature type="binding site" evidence="7">
    <location>
        <position position="64"/>
    </location>
    <ligand>
        <name>ATP</name>
        <dbReference type="ChEBI" id="CHEBI:30616"/>
    </ligand>
</feature>
<keyword evidence="5 10" id="KW-0418">Kinase</keyword>
<dbReference type="Proteomes" id="UP000243799">
    <property type="component" value="Unassembled WGS sequence"/>
</dbReference>
<keyword evidence="11" id="KW-1185">Reference proteome</keyword>
<dbReference type="Gene3D" id="3.30.200.20">
    <property type="entry name" value="Phosphorylase Kinase, domain 1"/>
    <property type="match status" value="1"/>
</dbReference>
<dbReference type="RefSeq" id="WP_091679267.1">
    <property type="nucleotide sequence ID" value="NZ_FOKG01000032.1"/>
</dbReference>
<evidence type="ECO:0000313" key="10">
    <source>
        <dbReference type="EMBL" id="SFB62932.1"/>
    </source>
</evidence>
<dbReference type="PANTHER" id="PTHR43671:SF13">
    <property type="entry name" value="SERINE_THREONINE-PROTEIN KINASE NEK2"/>
    <property type="match status" value="1"/>
</dbReference>
<dbReference type="SMART" id="SM00220">
    <property type="entry name" value="S_TKc"/>
    <property type="match status" value="1"/>
</dbReference>
<dbReference type="GO" id="GO:0004674">
    <property type="term" value="F:protein serine/threonine kinase activity"/>
    <property type="evidence" value="ECO:0007669"/>
    <property type="project" value="UniProtKB-KW"/>
</dbReference>
<dbReference type="PANTHER" id="PTHR43671">
    <property type="entry name" value="SERINE/THREONINE-PROTEIN KINASE NEK"/>
    <property type="match status" value="1"/>
</dbReference>